<dbReference type="AlphaFoldDB" id="A0A1E1L0X3"/>
<gene>
    <name evidence="1" type="ORF">RCO7_10798</name>
</gene>
<dbReference type="Proteomes" id="UP000178129">
    <property type="component" value="Unassembled WGS sequence"/>
</dbReference>
<name>A0A1E1L0X3_9HELO</name>
<proteinExistence type="predicted"/>
<reference evidence="2" key="1">
    <citation type="submission" date="2016-03" db="EMBL/GenBank/DDBJ databases">
        <authorList>
            <person name="Ploux O."/>
        </authorList>
    </citation>
    <scope>NUCLEOTIDE SEQUENCE [LARGE SCALE GENOMIC DNA]</scope>
    <source>
        <strain evidence="2">UK7</strain>
    </source>
</reference>
<organism evidence="1 2">
    <name type="scientific">Rhynchosporium graminicola</name>
    <dbReference type="NCBI Taxonomy" id="2792576"/>
    <lineage>
        <taxon>Eukaryota</taxon>
        <taxon>Fungi</taxon>
        <taxon>Dikarya</taxon>
        <taxon>Ascomycota</taxon>
        <taxon>Pezizomycotina</taxon>
        <taxon>Leotiomycetes</taxon>
        <taxon>Helotiales</taxon>
        <taxon>Ploettnerulaceae</taxon>
        <taxon>Rhynchosporium</taxon>
    </lineage>
</organism>
<protein>
    <submittedName>
        <fullName evidence="1">Uncharacterized protein</fullName>
    </submittedName>
</protein>
<sequence>MCDYTQVEFLCGHRRYTVRAWCINYETTHRRCPPAVVAVEFRRLSKACNRAKLDVTHQERSNPHLSAKTITGQDSIGMVEEKADDAVLITSTEVQRHSNGVTSVGVLSMGVWGFRCSGTGAAGYGVVNIELGSTWWLSESIRRYGVSPYRRLSCPSEKAQRLVRVDRHNVPENTEIVPTHFKRNQGLCVERDRNQDSCAAASRLVRIELHESREIGTGLRESARISKQHFRKSRILAILRQGHTLVMLSDAENVISTGRQDALEKSNLEVQPGSSALQHAFSERHRRKNTASTMAT</sequence>
<accession>A0A1E1L0X3</accession>
<dbReference type="EMBL" id="FJUW01000031">
    <property type="protein sequence ID" value="CZT04146.1"/>
    <property type="molecule type" value="Genomic_DNA"/>
</dbReference>
<evidence type="ECO:0000313" key="2">
    <source>
        <dbReference type="Proteomes" id="UP000178129"/>
    </source>
</evidence>
<evidence type="ECO:0000313" key="1">
    <source>
        <dbReference type="EMBL" id="CZT04146.1"/>
    </source>
</evidence>
<dbReference type="InParanoid" id="A0A1E1L0X3"/>
<keyword evidence="2" id="KW-1185">Reference proteome</keyword>
<comment type="caution">
    <text evidence="1">The sequence shown here is derived from an EMBL/GenBank/DDBJ whole genome shotgun (WGS) entry which is preliminary data.</text>
</comment>